<evidence type="ECO:0000313" key="1">
    <source>
        <dbReference type="EMBL" id="KRQ16209.1"/>
    </source>
</evidence>
<dbReference type="AlphaFoldDB" id="A0A0R3E1Y9"/>
<dbReference type="EMBL" id="LJYG01000029">
    <property type="protein sequence ID" value="KRQ16209.1"/>
    <property type="molecule type" value="Genomic_DNA"/>
</dbReference>
<keyword evidence="2" id="KW-1185">Reference proteome</keyword>
<gene>
    <name evidence="1" type="ORF">AOQ71_06490</name>
</gene>
<protein>
    <submittedName>
        <fullName evidence="1">Uncharacterized protein</fullName>
    </submittedName>
</protein>
<reference evidence="1 2" key="1">
    <citation type="submission" date="2015-09" db="EMBL/GenBank/DDBJ databases">
        <title>Draft Genome Sequence of Bradyrhizobium manausense Strain BR 3351T, a Novel Symbiotic Nitrogen-Fixing Alphaproteobacterium Isolated from Brazilian Amazon Rain Forest.</title>
        <authorList>
            <person name="De Araujo J.L."/>
            <person name="Zilli J.E."/>
        </authorList>
    </citation>
    <scope>NUCLEOTIDE SEQUENCE [LARGE SCALE GENOMIC DNA]</scope>
    <source>
        <strain evidence="1 2">BR3351</strain>
    </source>
</reference>
<dbReference type="Proteomes" id="UP000051936">
    <property type="component" value="Unassembled WGS sequence"/>
</dbReference>
<evidence type="ECO:0000313" key="2">
    <source>
        <dbReference type="Proteomes" id="UP000051936"/>
    </source>
</evidence>
<proteinExistence type="predicted"/>
<name>A0A0R3E1Y9_9BRAD</name>
<organism evidence="1 2">
    <name type="scientific">Bradyrhizobium manausense</name>
    <dbReference type="NCBI Taxonomy" id="989370"/>
    <lineage>
        <taxon>Bacteria</taxon>
        <taxon>Pseudomonadati</taxon>
        <taxon>Pseudomonadota</taxon>
        <taxon>Alphaproteobacteria</taxon>
        <taxon>Hyphomicrobiales</taxon>
        <taxon>Nitrobacteraceae</taxon>
        <taxon>Bradyrhizobium</taxon>
    </lineage>
</organism>
<sequence length="59" mass="6597">MRLVSANRRRRNVLGFRDGCVVASHQTKDESVRYDGAEVSSTNTVAGYYSIFKRGMKGV</sequence>
<comment type="caution">
    <text evidence="1">The sequence shown here is derived from an EMBL/GenBank/DDBJ whole genome shotgun (WGS) entry which is preliminary data.</text>
</comment>
<accession>A0A0R3E1Y9</accession>